<proteinExistence type="predicted"/>
<feature type="region of interest" description="Disordered" evidence="1">
    <location>
        <begin position="134"/>
        <end position="160"/>
    </location>
</feature>
<evidence type="ECO:0000313" key="2">
    <source>
        <dbReference type="EMBL" id="MED7827573.1"/>
    </source>
</evidence>
<dbReference type="Proteomes" id="UP001333996">
    <property type="component" value="Unassembled WGS sequence"/>
</dbReference>
<gene>
    <name evidence="2" type="ORF">VXC91_38205</name>
</gene>
<feature type="compositionally biased region" description="Basic and acidic residues" evidence="1">
    <location>
        <begin position="140"/>
        <end position="153"/>
    </location>
</feature>
<keyword evidence="3" id="KW-1185">Reference proteome</keyword>
<dbReference type="EMBL" id="JAYWVC010000247">
    <property type="protein sequence ID" value="MED7827573.1"/>
    <property type="molecule type" value="Genomic_DNA"/>
</dbReference>
<feature type="region of interest" description="Disordered" evidence="1">
    <location>
        <begin position="27"/>
        <end position="51"/>
    </location>
</feature>
<accession>A0ABU7FUS8</accession>
<reference evidence="2" key="1">
    <citation type="submission" date="2024-01" db="EMBL/GenBank/DDBJ databases">
        <title>First draft genome sequence data of TA4-1, the type strain of Gram-positive actinobacterium Streptomyces chiangmaiensis.</title>
        <authorList>
            <person name="Yasawong M."/>
            <person name="Nantapong N."/>
        </authorList>
    </citation>
    <scope>NUCLEOTIDE SEQUENCE</scope>
    <source>
        <strain evidence="2">TA4-1</strain>
    </source>
</reference>
<evidence type="ECO:0000256" key="1">
    <source>
        <dbReference type="SAM" id="MobiDB-lite"/>
    </source>
</evidence>
<comment type="caution">
    <text evidence="2">The sequence shown here is derived from an EMBL/GenBank/DDBJ whole genome shotgun (WGS) entry which is preliminary data.</text>
</comment>
<name>A0ABU7FUS8_9ACTN</name>
<evidence type="ECO:0000313" key="3">
    <source>
        <dbReference type="Proteomes" id="UP001333996"/>
    </source>
</evidence>
<sequence>MLDDKRQPGDTAGRIDPDSAVLAYVGRQRGGGTGEPGTVGSRTDLRVPDRTGYDRDLSEDILLVILKEVSAEQQEGYVRQLEAFADREHLKKLYSRYGPDGRFEDRDLCYLTHQPKSVVVCERLDTVPMGLAGVWNGPTRKAERQSARPEGRQRTSRRLR</sequence>
<protein>
    <submittedName>
        <fullName evidence="2">Uncharacterized protein</fullName>
    </submittedName>
</protein>
<organism evidence="2 3">
    <name type="scientific">Streptomyces chiangmaiensis</name>
    <dbReference type="NCBI Taxonomy" id="766497"/>
    <lineage>
        <taxon>Bacteria</taxon>
        <taxon>Bacillati</taxon>
        <taxon>Actinomycetota</taxon>
        <taxon>Actinomycetes</taxon>
        <taxon>Kitasatosporales</taxon>
        <taxon>Streptomycetaceae</taxon>
        <taxon>Streptomyces</taxon>
    </lineage>
</organism>
<dbReference type="RefSeq" id="WP_329511950.1">
    <property type="nucleotide sequence ID" value="NZ_BAAAYZ010000125.1"/>
</dbReference>
<feature type="compositionally biased region" description="Gly residues" evidence="1">
    <location>
        <begin position="28"/>
        <end position="37"/>
    </location>
</feature>